<organism evidence="18 19">
    <name type="scientific">Pocillopora meandrina</name>
    <dbReference type="NCBI Taxonomy" id="46732"/>
    <lineage>
        <taxon>Eukaryota</taxon>
        <taxon>Metazoa</taxon>
        <taxon>Cnidaria</taxon>
        <taxon>Anthozoa</taxon>
        <taxon>Hexacorallia</taxon>
        <taxon>Scleractinia</taxon>
        <taxon>Astrocoeniina</taxon>
        <taxon>Pocilloporidae</taxon>
        <taxon>Pocillopora</taxon>
    </lineage>
</organism>
<dbReference type="InterPro" id="IPR034182">
    <property type="entry name" value="Kexin/furin"/>
</dbReference>
<keyword evidence="11" id="KW-1015">Disulfide bond</keyword>
<evidence type="ECO:0000256" key="16">
    <source>
        <dbReference type="SAM" id="SignalP"/>
    </source>
</evidence>
<dbReference type="Pfam" id="PF00082">
    <property type="entry name" value="Peptidase_S8"/>
    <property type="match status" value="2"/>
</dbReference>
<keyword evidence="8 14" id="KW-0720">Serine protease</keyword>
<comment type="similarity">
    <text evidence="3">Belongs to the peptidase S8 family. Furin subfamily.</text>
</comment>
<feature type="compositionally biased region" description="Basic and acidic residues" evidence="15">
    <location>
        <begin position="1519"/>
        <end position="1545"/>
    </location>
</feature>
<dbReference type="Pfam" id="PF16470">
    <property type="entry name" value="S8_pro-domain"/>
    <property type="match status" value="2"/>
</dbReference>
<evidence type="ECO:0000256" key="9">
    <source>
        <dbReference type="ARBA" id="ARBA00023136"/>
    </source>
</evidence>
<feature type="region of interest" description="Disordered" evidence="15">
    <location>
        <begin position="1463"/>
        <end position="1545"/>
    </location>
</feature>
<dbReference type="InterPro" id="IPR032815">
    <property type="entry name" value="S8_pro-domain"/>
</dbReference>
<feature type="region of interest" description="Disordered" evidence="15">
    <location>
        <begin position="642"/>
        <end position="668"/>
    </location>
</feature>
<evidence type="ECO:0000256" key="1">
    <source>
        <dbReference type="ARBA" id="ARBA00001913"/>
    </source>
</evidence>
<dbReference type="PROSITE" id="PS00137">
    <property type="entry name" value="SUBTILASE_HIS"/>
    <property type="match status" value="2"/>
</dbReference>
<dbReference type="PROSITE" id="PS51892">
    <property type="entry name" value="SUBTILASE"/>
    <property type="match status" value="2"/>
</dbReference>
<protein>
    <recommendedName>
        <fullName evidence="17">P/Homo B domain-containing protein</fullName>
    </recommendedName>
</protein>
<evidence type="ECO:0000256" key="4">
    <source>
        <dbReference type="ARBA" id="ARBA00022670"/>
    </source>
</evidence>
<dbReference type="SUPFAM" id="SSF52743">
    <property type="entry name" value="Subtilisin-like"/>
    <property type="match status" value="2"/>
</dbReference>
<dbReference type="CDD" id="cd04059">
    <property type="entry name" value="Peptidases_S8_Protein_convertases_Kexins_Furin-like"/>
    <property type="match status" value="2"/>
</dbReference>
<evidence type="ECO:0000256" key="11">
    <source>
        <dbReference type="ARBA" id="ARBA00023157"/>
    </source>
</evidence>
<dbReference type="FunFam" id="3.40.50.200:FF:000001">
    <property type="entry name" value="Furin 2, isoform B"/>
    <property type="match status" value="1"/>
</dbReference>
<dbReference type="InterPro" id="IPR015500">
    <property type="entry name" value="Peptidase_S8_subtilisin-rel"/>
</dbReference>
<feature type="region of interest" description="Disordered" evidence="15">
    <location>
        <begin position="191"/>
        <end position="220"/>
    </location>
</feature>
<feature type="compositionally biased region" description="Acidic residues" evidence="15">
    <location>
        <begin position="770"/>
        <end position="783"/>
    </location>
</feature>
<accession>A0AAU9WPR2</accession>
<dbReference type="FunFam" id="2.60.120.260:FF:000006">
    <property type="entry name" value="Proprotein convertase subtilisin/kexin type 5"/>
    <property type="match status" value="2"/>
</dbReference>
<evidence type="ECO:0000256" key="2">
    <source>
        <dbReference type="ARBA" id="ARBA00004370"/>
    </source>
</evidence>
<feature type="compositionally biased region" description="Basic and acidic residues" evidence="15">
    <location>
        <begin position="1481"/>
        <end position="1490"/>
    </location>
</feature>
<keyword evidence="19" id="KW-1185">Reference proteome</keyword>
<dbReference type="PROSITE" id="PS51829">
    <property type="entry name" value="P_HOMO_B"/>
    <property type="match status" value="2"/>
</dbReference>
<dbReference type="PROSITE" id="PS00138">
    <property type="entry name" value="SUBTILASE_SER"/>
    <property type="match status" value="2"/>
</dbReference>
<reference evidence="18 19" key="1">
    <citation type="submission" date="2022-05" db="EMBL/GenBank/DDBJ databases">
        <authorList>
            <consortium name="Genoscope - CEA"/>
            <person name="William W."/>
        </authorList>
    </citation>
    <scope>NUCLEOTIDE SEQUENCE [LARGE SCALE GENOMIC DNA]</scope>
</reference>
<feature type="region of interest" description="Disordered" evidence="15">
    <location>
        <begin position="1048"/>
        <end position="1079"/>
    </location>
</feature>
<dbReference type="InterPro" id="IPR036852">
    <property type="entry name" value="Peptidase_S8/S53_dom_sf"/>
</dbReference>
<evidence type="ECO:0000256" key="7">
    <source>
        <dbReference type="ARBA" id="ARBA00022801"/>
    </source>
</evidence>
<dbReference type="Gene3D" id="3.30.70.850">
    <property type="entry name" value="Peptidase S8, pro-domain"/>
    <property type="match status" value="2"/>
</dbReference>
<comment type="caution">
    <text evidence="18">The sequence shown here is derived from an EMBL/GenBank/DDBJ whole genome shotgun (WGS) entry which is preliminary data.</text>
</comment>
<evidence type="ECO:0000313" key="19">
    <source>
        <dbReference type="Proteomes" id="UP001159428"/>
    </source>
</evidence>
<evidence type="ECO:0000256" key="6">
    <source>
        <dbReference type="ARBA" id="ARBA00022729"/>
    </source>
</evidence>
<dbReference type="SUPFAM" id="SSF54897">
    <property type="entry name" value="Protease propeptides/inhibitors"/>
    <property type="match status" value="2"/>
</dbReference>
<evidence type="ECO:0000256" key="8">
    <source>
        <dbReference type="ARBA" id="ARBA00022825"/>
    </source>
</evidence>
<dbReference type="Pfam" id="PF01483">
    <property type="entry name" value="P_proprotein"/>
    <property type="match status" value="2"/>
</dbReference>
<evidence type="ECO:0000256" key="3">
    <source>
        <dbReference type="ARBA" id="ARBA00005325"/>
    </source>
</evidence>
<keyword evidence="4 14" id="KW-0645">Protease</keyword>
<feature type="domain" description="P/Homo B" evidence="17">
    <location>
        <begin position="475"/>
        <end position="611"/>
    </location>
</feature>
<keyword evidence="12" id="KW-0325">Glycoprotein</keyword>
<dbReference type="EMBL" id="CALNXJ010000018">
    <property type="protein sequence ID" value="CAH3121410.1"/>
    <property type="molecule type" value="Genomic_DNA"/>
</dbReference>
<dbReference type="InterPro" id="IPR000209">
    <property type="entry name" value="Peptidase_S8/S53_dom"/>
</dbReference>
<evidence type="ECO:0000256" key="14">
    <source>
        <dbReference type="PROSITE-ProRule" id="PRU01240"/>
    </source>
</evidence>
<feature type="signal peptide" evidence="16">
    <location>
        <begin position="1"/>
        <end position="27"/>
    </location>
</feature>
<feature type="region of interest" description="Disordered" evidence="15">
    <location>
        <begin position="699"/>
        <end position="794"/>
    </location>
</feature>
<feature type="region of interest" description="Disordered" evidence="15">
    <location>
        <begin position="1639"/>
        <end position="1659"/>
    </location>
</feature>
<keyword evidence="7 14" id="KW-0378">Hydrolase</keyword>
<gene>
    <name evidence="18" type="ORF">PMEA_00009213</name>
</gene>
<evidence type="ECO:0000259" key="17">
    <source>
        <dbReference type="PROSITE" id="PS51829"/>
    </source>
</evidence>
<comment type="cofactor">
    <cofactor evidence="1">
        <name>Ca(2+)</name>
        <dbReference type="ChEBI" id="CHEBI:29108"/>
    </cofactor>
</comment>
<keyword evidence="5" id="KW-0165">Cleavage on pair of basic residues</keyword>
<comment type="subcellular location">
    <subcellularLocation>
        <location evidence="2">Membrane</location>
    </subcellularLocation>
</comment>
<feature type="compositionally biased region" description="Basic and acidic residues" evidence="15">
    <location>
        <begin position="1068"/>
        <end position="1079"/>
    </location>
</feature>
<dbReference type="GO" id="GO:0008038">
    <property type="term" value="P:neuron recognition"/>
    <property type="evidence" value="ECO:0007669"/>
    <property type="project" value="UniProtKB-ARBA"/>
</dbReference>
<dbReference type="InterPro" id="IPR023827">
    <property type="entry name" value="Peptidase_S8_Asp-AS"/>
</dbReference>
<dbReference type="GO" id="GO:0004252">
    <property type="term" value="F:serine-type endopeptidase activity"/>
    <property type="evidence" value="ECO:0007669"/>
    <property type="project" value="UniProtKB-UniRule"/>
</dbReference>
<dbReference type="GO" id="GO:0016485">
    <property type="term" value="P:protein processing"/>
    <property type="evidence" value="ECO:0007669"/>
    <property type="project" value="TreeGrafter"/>
</dbReference>
<feature type="active site" description="Charge relay system" evidence="14">
    <location>
        <position position="399"/>
    </location>
</feature>
<dbReference type="GO" id="GO:0005802">
    <property type="term" value="C:trans-Golgi network"/>
    <property type="evidence" value="ECO:0007669"/>
    <property type="project" value="TreeGrafter"/>
</dbReference>
<feature type="domain" description="P/Homo B" evidence="17">
    <location>
        <begin position="1334"/>
        <end position="1473"/>
    </location>
</feature>
<dbReference type="PANTHER" id="PTHR42884">
    <property type="entry name" value="PROPROTEIN CONVERTASE SUBTILISIN/KEXIN-RELATED"/>
    <property type="match status" value="1"/>
</dbReference>
<dbReference type="InterPro" id="IPR008979">
    <property type="entry name" value="Galactose-bd-like_sf"/>
</dbReference>
<feature type="region of interest" description="Disordered" evidence="15">
    <location>
        <begin position="1710"/>
        <end position="1738"/>
    </location>
</feature>
<dbReference type="Proteomes" id="UP001159428">
    <property type="component" value="Unassembled WGS sequence"/>
</dbReference>
<evidence type="ECO:0000256" key="5">
    <source>
        <dbReference type="ARBA" id="ARBA00022685"/>
    </source>
</evidence>
<dbReference type="InterPro" id="IPR038466">
    <property type="entry name" value="S8_pro-domain_sf"/>
</dbReference>
<name>A0AAU9WPR2_9CNID</name>
<keyword evidence="6 16" id="KW-0732">Signal</keyword>
<evidence type="ECO:0000256" key="12">
    <source>
        <dbReference type="ARBA" id="ARBA00023180"/>
    </source>
</evidence>
<feature type="chain" id="PRO_5043347756" description="P/Homo B domain-containing protein" evidence="16">
    <location>
        <begin position="28"/>
        <end position="1738"/>
    </location>
</feature>
<dbReference type="GO" id="GO:0008104">
    <property type="term" value="P:intracellular protein localization"/>
    <property type="evidence" value="ECO:0007669"/>
    <property type="project" value="UniProtKB-ARBA"/>
</dbReference>
<dbReference type="SUPFAM" id="SSF49785">
    <property type="entry name" value="Galactose-binding domain-like"/>
    <property type="match status" value="2"/>
</dbReference>
<evidence type="ECO:0000256" key="15">
    <source>
        <dbReference type="SAM" id="MobiDB-lite"/>
    </source>
</evidence>
<dbReference type="PROSITE" id="PS00136">
    <property type="entry name" value="SUBTILASE_ASP"/>
    <property type="match status" value="2"/>
</dbReference>
<feature type="active site" description="Charge relay system" evidence="13 14">
    <location>
        <position position="1258"/>
    </location>
</feature>
<dbReference type="PRINTS" id="PR00723">
    <property type="entry name" value="SUBTILISIN"/>
</dbReference>
<dbReference type="InterPro" id="IPR022398">
    <property type="entry name" value="Peptidase_S8_His-AS"/>
</dbReference>
<evidence type="ECO:0000256" key="10">
    <source>
        <dbReference type="ARBA" id="ARBA00023145"/>
    </source>
</evidence>
<dbReference type="FunFam" id="3.40.50.200:FF:000066">
    <property type="entry name" value="Predicted protein"/>
    <property type="match status" value="1"/>
</dbReference>
<dbReference type="FunFam" id="3.30.70.850:FF:000001">
    <property type="entry name" value="Proprotein convertase subtilisin/kexin type 5"/>
    <property type="match status" value="1"/>
</dbReference>
<feature type="active site" description="Charge relay system" evidence="13 14">
    <location>
        <position position="1081"/>
    </location>
</feature>
<dbReference type="Gene3D" id="2.60.120.260">
    <property type="entry name" value="Galactose-binding domain-like"/>
    <property type="match status" value="2"/>
</dbReference>
<feature type="compositionally biased region" description="Basic and acidic residues" evidence="15">
    <location>
        <begin position="199"/>
        <end position="220"/>
    </location>
</feature>
<dbReference type="PANTHER" id="PTHR42884:SF23">
    <property type="entry name" value="FURIN-LIKE PROTEASE 2"/>
    <property type="match status" value="1"/>
</dbReference>
<evidence type="ECO:0000256" key="13">
    <source>
        <dbReference type="PIRSR" id="PIRSR615500-1"/>
    </source>
</evidence>
<feature type="active site" description="Charge relay system" evidence="14">
    <location>
        <position position="222"/>
    </location>
</feature>
<feature type="active site" description="Charge relay system" evidence="13 14">
    <location>
        <position position="1041"/>
    </location>
</feature>
<dbReference type="Gene3D" id="3.40.50.200">
    <property type="entry name" value="Peptidase S8/S53 domain"/>
    <property type="match status" value="2"/>
</dbReference>
<proteinExistence type="inferred from homology"/>
<feature type="compositionally biased region" description="Acidic residues" evidence="15">
    <location>
        <begin position="1720"/>
        <end position="1738"/>
    </location>
</feature>
<dbReference type="InterPro" id="IPR023828">
    <property type="entry name" value="Peptidase_S8_Ser-AS"/>
</dbReference>
<dbReference type="InterPro" id="IPR002884">
    <property type="entry name" value="P_dom"/>
</dbReference>
<keyword evidence="9" id="KW-0472">Membrane</keyword>
<keyword evidence="10" id="KW-0865">Zymogen</keyword>
<sequence length="1738" mass="192383">MGNGPFFLTRAYLALVTISSGYWGSWGRPQFSTSWNNTRDWKRELADKEGYFTNTWAVEIDPAEEHVVAAIAKRHGFSVIGKIGDLPGHYHLRHDEVDELNKEHNRDKTDRLLLEKEVKWAEQQKILHRVKRDGIPTDPKFREMWYLLNEGQTGGPVGVDINVLPVWRKGYTGKGIVVSILDDGVDHTHPDLAANYDPKASHDFNDNDDDPRPRDTDPDNCHGTRCAGEVAALANNTICGTGVAYHAHVGGVRMLDGKATDALEASSLGFQLQYVDVFSNCWGPKDDGKTFGKPGPLAAKALKRGAETGRGGKGNIYVWATGNGGLTDDDCNCDGYTTSIYTVSIGCIGDHGLSAYYTELCSSTLAVTFNGGAHREREENKMITTDLHHQCTEQFKGTSSAAPLAAGMIALVLEANNKLTWRDMQHIIVRTAKLTSPVDDGWRTNGAGFHFNHKFGFGRLDADAMVEMAKTWTSVPAQRICTGAASIEERDIPSGGALELSIPTKACAGTVAEINKLEHVVLTISFIHRRRGDVSILLMSPSGTKNEMLSTRHYDDSKEGLDNWGFMTVHCWGENPRGFWQLKLIDNPLNEIGDRVLNGYGTLHLDTSKQDTDVEDLEEQVIDDQTKQQQTRVQQLKMQNDHIDFPYPPGVRRNEVRHQNSSEMSEQSVIDDLYNLTESDVASATEYVYDRSRIAYPEGSGSGDFSGSDEDFSDPGLDLNPQESGSGRESKAYVSEGIPLEEIPDEEMDAEDRDHVSDPSDSSGTSRDDFPDDEDFIDEDTMDENNGFKDTLRETPSVLKNKKSRGRKRHSKTTFAKKSVVVNNNSNTIKKKVQVAAEETATQRVQVNAGYENPEIPCLASGCSGVLLKWVKSRKRGRRIFDTTPKLTRREWEELHKFEDALKNDNGELMFTNSWALKLDPAEIKVADRIAKKHGFINYGQVGSLTGYYHFKHEGKGLRHKRDVHEKTKLLLSEDEVVWAEHQHILVRSRKDGIPSDPKFRDQWYLLNQGQSTGPAGVDLDVMPVWRQGITGRGVVISILDDGVDHTHPDLRDNFDQKASYDFNDMDADPKPRDSDPDNCHGTRCAGEVAAVANNSVCGVGVAYDANIGGVRMLDGQATDVLEGSSLSFQSEYIDIYSNCWGPKDDGKTFGKPGKLAQEALMQGALKGRGGKGNIYVWATGNGGLTDDDCNCDGYTTSIYTISVGCIGDHGLSAYYTELCSSTLAVTFNGGSHREKEENKMVTTDLHHKCTEEFKGTSSAAPLAAGMFALVLQANPNLSWRDLQHLVVETAQVTSPVDEGWMKNGAGYHFNHKFGFGRLDAAAMVRRAKTWKNAPPQRTCHGPSSQTQQEIPAGGTLSITIDTIACDGTDKEINKLEHVTLTVSFQHRRRGDVSIDLFSPSGTRNEMLSTRRYDDSKNGLHDWTFMTVHNWGENPKGVWVMNVTDNIATLNKGVDVNGYLQHDTSKQEADVEDLEEEVIDDEKKTQELEANKGGGKVVQDKGATWDAPYPEGVKKHKIHTPDKPDSSKGTEGTEGRKGKATVHAEVKDEKNNVPGNMEADTWGEYEPGMFGTFLPEDFQKGVGMSENPGAFVAAFETPEETSQDNNYQIDRASKKTLSNEDVGNDENDQVYGYDRYIYTNEPEDQTKASQTKRTDTDYQGQRVQVTTEETGSQRVQVNNGFQEEFVPGLNPESGRISSGVFLEWKLTFYGTGPSDSVSGDGEDDDDDENDSSDMDIDL</sequence>
<feature type="compositionally biased region" description="Polar residues" evidence="15">
    <location>
        <begin position="1647"/>
        <end position="1659"/>
    </location>
</feature>
<dbReference type="GO" id="GO:0000139">
    <property type="term" value="C:Golgi membrane"/>
    <property type="evidence" value="ECO:0007669"/>
    <property type="project" value="TreeGrafter"/>
</dbReference>
<evidence type="ECO:0000313" key="18">
    <source>
        <dbReference type="EMBL" id="CAH3121410.1"/>
    </source>
</evidence>
<feature type="active site" description="Charge relay system" evidence="14">
    <location>
        <position position="182"/>
    </location>
</feature>
<feature type="compositionally biased region" description="Acidic residues" evidence="15">
    <location>
        <begin position="1470"/>
        <end position="1480"/>
    </location>
</feature>
<feature type="compositionally biased region" description="Acidic residues" evidence="15">
    <location>
        <begin position="742"/>
        <end position="751"/>
    </location>
</feature>